<name>A0A2N7JNE1_VIBSP</name>
<dbReference type="RefSeq" id="WP_102553048.1">
    <property type="nucleotide sequence ID" value="NZ_MCZF01000258.1"/>
</dbReference>
<protein>
    <submittedName>
        <fullName evidence="2">Uncharacterized protein</fullName>
    </submittedName>
</protein>
<evidence type="ECO:0000256" key="1">
    <source>
        <dbReference type="SAM" id="MobiDB-lite"/>
    </source>
</evidence>
<gene>
    <name evidence="2" type="ORF">BCT54_05950</name>
</gene>
<evidence type="ECO:0000313" key="2">
    <source>
        <dbReference type="EMBL" id="PMM43602.1"/>
    </source>
</evidence>
<sequence length="314" mass="34471">MYTQPKGLTLKEAGFFDDLASVIGEEFISTKRTAKSAMLKEHLQSSASSFSDFLNQPHDQYVPGSNPSTNTSLDSEEAIKEGQEGVDRYQATSEPTQKEIEEMAAVFQDYPSQAVSTLLNAARVESGWDPISGNSEDSAKGFAKYTSIVSNISLFEIATVDSKELHYEEKNYKDLIAKAANAVTSIFTGDPEKITSSFTDLAVACTSQSNTKNTATTFAQNEITTESMGRDVWYSLGYTWMQMEYSENSGKSAPANEFKSTTKVVGAKFKFSSLLLTKTMAEKLARLQYGVCSLEEFNKSITTPTAPQSKTCLR</sequence>
<feature type="region of interest" description="Disordered" evidence="1">
    <location>
        <begin position="54"/>
        <end position="77"/>
    </location>
</feature>
<dbReference type="EMBL" id="MCZF01000258">
    <property type="protein sequence ID" value="PMM43602.1"/>
    <property type="molecule type" value="Genomic_DNA"/>
</dbReference>
<feature type="compositionally biased region" description="Polar residues" evidence="1">
    <location>
        <begin position="54"/>
        <end position="73"/>
    </location>
</feature>
<evidence type="ECO:0000313" key="3">
    <source>
        <dbReference type="Proteomes" id="UP000235533"/>
    </source>
</evidence>
<proteinExistence type="predicted"/>
<comment type="caution">
    <text evidence="2">The sequence shown here is derived from an EMBL/GenBank/DDBJ whole genome shotgun (WGS) entry which is preliminary data.</text>
</comment>
<organism evidence="2 3">
    <name type="scientific">Vibrio splendidus</name>
    <dbReference type="NCBI Taxonomy" id="29497"/>
    <lineage>
        <taxon>Bacteria</taxon>
        <taxon>Pseudomonadati</taxon>
        <taxon>Pseudomonadota</taxon>
        <taxon>Gammaproteobacteria</taxon>
        <taxon>Vibrionales</taxon>
        <taxon>Vibrionaceae</taxon>
        <taxon>Vibrio</taxon>
    </lineage>
</organism>
<accession>A0A2N7JNE1</accession>
<dbReference type="AlphaFoldDB" id="A0A2N7JNE1"/>
<dbReference type="Proteomes" id="UP000235533">
    <property type="component" value="Unassembled WGS sequence"/>
</dbReference>
<reference evidence="3" key="1">
    <citation type="submission" date="2016-07" db="EMBL/GenBank/DDBJ databases">
        <title>Nontailed viruses are major unrecognized killers of bacteria in the ocean.</title>
        <authorList>
            <person name="Kauffman K."/>
            <person name="Hussain F."/>
            <person name="Yang J."/>
            <person name="Arevalo P."/>
            <person name="Brown J."/>
            <person name="Cutler M."/>
            <person name="Kelly L."/>
            <person name="Polz M.F."/>
        </authorList>
    </citation>
    <scope>NUCLEOTIDE SEQUENCE [LARGE SCALE GENOMIC DNA]</scope>
    <source>
        <strain evidence="3">10N.261.48.B5</strain>
    </source>
</reference>